<name>A0A974NS77_9SPHN</name>
<proteinExistence type="predicted"/>
<dbReference type="SUPFAM" id="SSF141371">
    <property type="entry name" value="PilZ domain-like"/>
    <property type="match status" value="1"/>
</dbReference>
<dbReference type="GO" id="GO:0035438">
    <property type="term" value="F:cyclic-di-GMP binding"/>
    <property type="evidence" value="ECO:0007669"/>
    <property type="project" value="InterPro"/>
</dbReference>
<keyword evidence="3" id="KW-1185">Reference proteome</keyword>
<evidence type="ECO:0000313" key="2">
    <source>
        <dbReference type="EMBL" id="QQV75948.1"/>
    </source>
</evidence>
<feature type="domain" description="PilZ" evidence="1">
    <location>
        <begin position="8"/>
        <end position="90"/>
    </location>
</feature>
<dbReference type="KEGG" id="sari:H5J25_10100"/>
<dbReference type="Pfam" id="PF07238">
    <property type="entry name" value="PilZ"/>
    <property type="match status" value="1"/>
</dbReference>
<accession>A0A974NS77</accession>
<dbReference type="InterPro" id="IPR009875">
    <property type="entry name" value="PilZ_domain"/>
</dbReference>
<dbReference type="EMBL" id="CP061035">
    <property type="protein sequence ID" value="QQV75948.1"/>
    <property type="molecule type" value="Genomic_DNA"/>
</dbReference>
<protein>
    <submittedName>
        <fullName evidence="2">PilZ domain-containing protein</fullName>
    </submittedName>
</protein>
<gene>
    <name evidence="2" type="ORF">H5J25_10100</name>
</gene>
<dbReference type="RefSeq" id="WP_202090613.1">
    <property type="nucleotide sequence ID" value="NZ_CP061035.1"/>
</dbReference>
<sequence length="97" mass="10479">MPAEQINRAARRQKSFQPGTWMNGDQVITLHVLDISESGARAHSPMPPSEGRCVPIVCGLPLGRAVVRWVSASTFGLEFVVPISTDTVAAVLKLTPR</sequence>
<organism evidence="2 3">
    <name type="scientific">Sphingomonas aliaeris</name>
    <dbReference type="NCBI Taxonomy" id="2759526"/>
    <lineage>
        <taxon>Bacteria</taxon>
        <taxon>Pseudomonadati</taxon>
        <taxon>Pseudomonadota</taxon>
        <taxon>Alphaproteobacteria</taxon>
        <taxon>Sphingomonadales</taxon>
        <taxon>Sphingomonadaceae</taxon>
        <taxon>Sphingomonas</taxon>
    </lineage>
</organism>
<evidence type="ECO:0000313" key="3">
    <source>
        <dbReference type="Proteomes" id="UP000595894"/>
    </source>
</evidence>
<evidence type="ECO:0000259" key="1">
    <source>
        <dbReference type="Pfam" id="PF07238"/>
    </source>
</evidence>
<dbReference type="AlphaFoldDB" id="A0A974NS77"/>
<reference evidence="3" key="1">
    <citation type="submission" date="2020-09" db="EMBL/GenBank/DDBJ databases">
        <title>Sphingomonas sp., a new species isolated from pork steak.</title>
        <authorList>
            <person name="Heidler von Heilborn D."/>
        </authorList>
    </citation>
    <scope>NUCLEOTIDE SEQUENCE [LARGE SCALE GENOMIC DNA]</scope>
</reference>
<dbReference type="Proteomes" id="UP000595894">
    <property type="component" value="Chromosome"/>
</dbReference>